<evidence type="ECO:0000313" key="2">
    <source>
        <dbReference type="Proteomes" id="UP000064967"/>
    </source>
</evidence>
<evidence type="ECO:0000313" key="1">
    <source>
        <dbReference type="EMBL" id="AKU94037.1"/>
    </source>
</evidence>
<protein>
    <submittedName>
        <fullName evidence="1">Uncharacterized protein</fullName>
    </submittedName>
</protein>
<organism evidence="1 2">
    <name type="scientific">Labilithrix luteola</name>
    <dbReference type="NCBI Taxonomy" id="1391654"/>
    <lineage>
        <taxon>Bacteria</taxon>
        <taxon>Pseudomonadati</taxon>
        <taxon>Myxococcota</taxon>
        <taxon>Polyangia</taxon>
        <taxon>Polyangiales</taxon>
        <taxon>Labilitrichaceae</taxon>
        <taxon>Labilithrix</taxon>
    </lineage>
</organism>
<dbReference type="OrthoDB" id="4377018at2"/>
<dbReference type="STRING" id="1391654.AKJ09_00701"/>
<dbReference type="Proteomes" id="UP000064967">
    <property type="component" value="Chromosome"/>
</dbReference>
<dbReference type="EMBL" id="CP012333">
    <property type="protein sequence ID" value="AKU94037.1"/>
    <property type="molecule type" value="Genomic_DNA"/>
</dbReference>
<gene>
    <name evidence="1" type="ORF">AKJ09_00701</name>
</gene>
<sequence>MWVVIGTKEKTERVPGGRQVERHCSECGETAMFYERRATSTLQLYFLNVYEFKSRHVMACGACGALYATDEVSSPADETKGEGIDAFVATAERVGGALASGATKALNRVQAAAREAFSGGEHLPARAAPPADDPLAEDDEALEARFRELERKIRIADD</sequence>
<keyword evidence="2" id="KW-1185">Reference proteome</keyword>
<accession>A0A0K1PKJ1</accession>
<reference evidence="1 2" key="1">
    <citation type="submission" date="2015-08" db="EMBL/GenBank/DDBJ databases">
        <authorList>
            <person name="Babu N.S."/>
            <person name="Beckwith C.J."/>
            <person name="Beseler K.G."/>
            <person name="Brison A."/>
            <person name="Carone J.V."/>
            <person name="Caskin T.P."/>
            <person name="Diamond M."/>
            <person name="Durham M.E."/>
            <person name="Foxe J.M."/>
            <person name="Go M."/>
            <person name="Henderson B.A."/>
            <person name="Jones I.B."/>
            <person name="McGettigan J.A."/>
            <person name="Micheletti S.J."/>
            <person name="Nasrallah M.E."/>
            <person name="Ortiz D."/>
            <person name="Piller C.R."/>
            <person name="Privatt S.R."/>
            <person name="Schneider S.L."/>
            <person name="Sharp S."/>
            <person name="Smith T.C."/>
            <person name="Stanton J.D."/>
            <person name="Ullery H.E."/>
            <person name="Wilson R.J."/>
            <person name="Serrano M.G."/>
            <person name="Buck G."/>
            <person name="Lee V."/>
            <person name="Wang Y."/>
            <person name="Carvalho R."/>
            <person name="Voegtly L."/>
            <person name="Shi R."/>
            <person name="Duckworth R."/>
            <person name="Johnson A."/>
            <person name="Loviza R."/>
            <person name="Walstead R."/>
            <person name="Shah Z."/>
            <person name="Kiflezghi M."/>
            <person name="Wade K."/>
            <person name="Ball S.L."/>
            <person name="Bradley K.W."/>
            <person name="Asai D.J."/>
            <person name="Bowman C.A."/>
            <person name="Russell D.A."/>
            <person name="Pope W.H."/>
            <person name="Jacobs-Sera D."/>
            <person name="Hendrix R.W."/>
            <person name="Hatfull G.F."/>
        </authorList>
    </citation>
    <scope>NUCLEOTIDE SEQUENCE [LARGE SCALE GENOMIC DNA]</scope>
    <source>
        <strain evidence="1 2">DSM 27648</strain>
    </source>
</reference>
<name>A0A0K1PKJ1_9BACT</name>
<dbReference type="AlphaFoldDB" id="A0A0K1PKJ1"/>
<proteinExistence type="predicted"/>
<dbReference type="RefSeq" id="WP_146645698.1">
    <property type="nucleotide sequence ID" value="NZ_CP012333.1"/>
</dbReference>
<dbReference type="KEGG" id="llu:AKJ09_00701"/>